<evidence type="ECO:0000313" key="2">
    <source>
        <dbReference type="Proteomes" id="UP001233999"/>
    </source>
</evidence>
<keyword evidence="2" id="KW-1185">Reference proteome</keyword>
<proteinExistence type="predicted"/>
<feature type="non-terminal residue" evidence="1">
    <location>
        <position position="96"/>
    </location>
</feature>
<protein>
    <submittedName>
        <fullName evidence="1">Uncharacterized protein</fullName>
    </submittedName>
</protein>
<sequence>NNTFQHKECVHSTIQTKTFALRNFRMLARLDTSIYIYNFYRFDLDTTNYGPLWNISQQTFHLSSVKFTFHCKHFRVAIIADTAWSELYLLRYTWNF</sequence>
<comment type="caution">
    <text evidence="1">The sequence shown here is derived from an EMBL/GenBank/DDBJ whole genome shotgun (WGS) entry which is preliminary data.</text>
</comment>
<accession>A0AAD7ZAK0</accession>
<feature type="non-terminal residue" evidence="1">
    <location>
        <position position="1"/>
    </location>
</feature>
<name>A0AAD7ZAK0_DIPPU</name>
<evidence type="ECO:0000313" key="1">
    <source>
        <dbReference type="EMBL" id="KAJ9576966.1"/>
    </source>
</evidence>
<dbReference type="EMBL" id="JASPKZ010009383">
    <property type="protein sequence ID" value="KAJ9576966.1"/>
    <property type="molecule type" value="Genomic_DNA"/>
</dbReference>
<organism evidence="1 2">
    <name type="scientific">Diploptera punctata</name>
    <name type="common">Pacific beetle cockroach</name>
    <dbReference type="NCBI Taxonomy" id="6984"/>
    <lineage>
        <taxon>Eukaryota</taxon>
        <taxon>Metazoa</taxon>
        <taxon>Ecdysozoa</taxon>
        <taxon>Arthropoda</taxon>
        <taxon>Hexapoda</taxon>
        <taxon>Insecta</taxon>
        <taxon>Pterygota</taxon>
        <taxon>Neoptera</taxon>
        <taxon>Polyneoptera</taxon>
        <taxon>Dictyoptera</taxon>
        <taxon>Blattodea</taxon>
        <taxon>Blaberoidea</taxon>
        <taxon>Blaberidae</taxon>
        <taxon>Diplopterinae</taxon>
        <taxon>Diploptera</taxon>
    </lineage>
</organism>
<reference evidence="1" key="1">
    <citation type="journal article" date="2023" name="IScience">
        <title>Live-bearing cockroach genome reveals convergent evolutionary mechanisms linked to viviparity in insects and beyond.</title>
        <authorList>
            <person name="Fouks B."/>
            <person name="Harrison M.C."/>
            <person name="Mikhailova A.A."/>
            <person name="Marchal E."/>
            <person name="English S."/>
            <person name="Carruthers M."/>
            <person name="Jennings E.C."/>
            <person name="Chiamaka E.L."/>
            <person name="Frigard R.A."/>
            <person name="Pippel M."/>
            <person name="Attardo G.M."/>
            <person name="Benoit J.B."/>
            <person name="Bornberg-Bauer E."/>
            <person name="Tobe S.S."/>
        </authorList>
    </citation>
    <scope>NUCLEOTIDE SEQUENCE</scope>
    <source>
        <strain evidence="1">Stay&amp;Tobe</strain>
    </source>
</reference>
<reference evidence="1" key="2">
    <citation type="submission" date="2023-05" db="EMBL/GenBank/DDBJ databases">
        <authorList>
            <person name="Fouks B."/>
        </authorList>
    </citation>
    <scope>NUCLEOTIDE SEQUENCE</scope>
    <source>
        <strain evidence="1">Stay&amp;Tobe</strain>
        <tissue evidence="1">Testes</tissue>
    </source>
</reference>
<dbReference type="Proteomes" id="UP001233999">
    <property type="component" value="Unassembled WGS sequence"/>
</dbReference>
<gene>
    <name evidence="1" type="ORF">L9F63_006461</name>
</gene>
<dbReference type="AlphaFoldDB" id="A0AAD7ZAK0"/>